<keyword evidence="1" id="KW-0812">Transmembrane</keyword>
<dbReference type="RefSeq" id="WP_074108591.1">
    <property type="nucleotide sequence ID" value="NZ_LVWI01000062.1"/>
</dbReference>
<dbReference type="EMBL" id="LVWI01000062">
    <property type="protein sequence ID" value="OKP83256.1"/>
    <property type="molecule type" value="Genomic_DNA"/>
</dbReference>
<dbReference type="Proteomes" id="UP000186058">
    <property type="component" value="Unassembled WGS sequence"/>
</dbReference>
<accession>A0ABX3EI05</accession>
<keyword evidence="1" id="KW-0472">Membrane</keyword>
<feature type="transmembrane region" description="Helical" evidence="1">
    <location>
        <begin position="7"/>
        <end position="27"/>
    </location>
</feature>
<keyword evidence="3" id="KW-1185">Reference proteome</keyword>
<reference evidence="2 3" key="1">
    <citation type="submission" date="2016-03" db="EMBL/GenBank/DDBJ databases">
        <authorList>
            <person name="Sant'Anna F.H."/>
            <person name="Ambrosini A."/>
            <person name="Souza R."/>
            <person name="Bach E."/>
            <person name="Fernandes G."/>
            <person name="Balsanelli E."/>
            <person name="Baura V.A."/>
            <person name="Souza E.M."/>
            <person name="Passaglia L."/>
        </authorList>
    </citation>
    <scope>NUCLEOTIDE SEQUENCE [LARGE SCALE GENOMIC DNA]</scope>
    <source>
        <strain evidence="2 3">P26E</strain>
    </source>
</reference>
<proteinExistence type="predicted"/>
<gene>
    <name evidence="2" type="ORF">A3844_22640</name>
</gene>
<evidence type="ECO:0000313" key="2">
    <source>
        <dbReference type="EMBL" id="OKP83256.1"/>
    </source>
</evidence>
<sequence>MKLLKKNVIIAIIAIAGIIVYGIYYFMSLTTTMDKAVLNKLNQTGVTLQIIRLPLTTDSAPSKEVNITDQNQISNVFKYMSNLKLKKISNFKKLDATSEYDVFIYSKDNHKILFRVAFLSDKYVYVYDKNNKETIQNYSITSDFDFKSFSDMLEQSLNSQ</sequence>
<organism evidence="2 3">
    <name type="scientific">Paenibacillus helianthi</name>
    <dbReference type="NCBI Taxonomy" id="1349432"/>
    <lineage>
        <taxon>Bacteria</taxon>
        <taxon>Bacillati</taxon>
        <taxon>Bacillota</taxon>
        <taxon>Bacilli</taxon>
        <taxon>Bacillales</taxon>
        <taxon>Paenibacillaceae</taxon>
        <taxon>Paenibacillus</taxon>
    </lineage>
</organism>
<name>A0ABX3EI05_9BACL</name>
<evidence type="ECO:0000256" key="1">
    <source>
        <dbReference type="SAM" id="Phobius"/>
    </source>
</evidence>
<evidence type="ECO:0000313" key="3">
    <source>
        <dbReference type="Proteomes" id="UP000186058"/>
    </source>
</evidence>
<protein>
    <submittedName>
        <fullName evidence="2">Uncharacterized protein</fullName>
    </submittedName>
</protein>
<keyword evidence="1" id="KW-1133">Transmembrane helix</keyword>
<comment type="caution">
    <text evidence="2">The sequence shown here is derived from an EMBL/GenBank/DDBJ whole genome shotgun (WGS) entry which is preliminary data.</text>
</comment>